<organism evidence="2 3">
    <name type="scientific">Xenorhabdus eapokensis</name>
    <dbReference type="NCBI Taxonomy" id="1873482"/>
    <lineage>
        <taxon>Bacteria</taxon>
        <taxon>Pseudomonadati</taxon>
        <taxon>Pseudomonadota</taxon>
        <taxon>Gammaproteobacteria</taxon>
        <taxon>Enterobacterales</taxon>
        <taxon>Morganellaceae</taxon>
        <taxon>Xenorhabdus</taxon>
    </lineage>
</organism>
<gene>
    <name evidence="2" type="ORF">Xedl_03800</name>
</gene>
<dbReference type="PROSITE" id="PS50943">
    <property type="entry name" value="HTH_CROC1"/>
    <property type="match status" value="1"/>
</dbReference>
<dbReference type="InterPro" id="IPR001387">
    <property type="entry name" value="Cro/C1-type_HTH"/>
</dbReference>
<reference evidence="2 3" key="1">
    <citation type="submission" date="2016-09" db="EMBL/GenBank/DDBJ databases">
        <title>Xenorhabdus thuongxuanensis sp. nov. and Xenorhabdus eapokensis sp. nov., isolated from Steinernema species.</title>
        <authorList>
            <person name="Kaempfer P."/>
            <person name="Tobias N.J."/>
            <person name="Phan Ke L."/>
            <person name="Bode H.B."/>
            <person name="Glaeser S.P."/>
        </authorList>
    </citation>
    <scope>NUCLEOTIDE SEQUENCE [LARGE SCALE GENOMIC DNA]</scope>
    <source>
        <strain evidence="2 3">DL20</strain>
    </source>
</reference>
<dbReference type="EMBL" id="MKGQ01000072">
    <property type="protein sequence ID" value="OKO98791.1"/>
    <property type="molecule type" value="Genomic_DNA"/>
</dbReference>
<evidence type="ECO:0000313" key="3">
    <source>
        <dbReference type="Proteomes" id="UP000186268"/>
    </source>
</evidence>
<sequence length="211" mass="24219">MYKKQKMEHLRKNLQYLLDSRGETRVSLCEQTGLNRTTVYNILEGRVQNVHPSTIQKISNFFGISYSEIEVTDIAEKERLDEVVSYEGNMNPCAVPLFMQSECITSEFLNGKIGSLIVGRKLTYYFGTGPNIVAVLLEDDLSDKHNAGDLLIIKRGNYQNNNPKLCFDPKQQQFHLKASNRESLDNWIIIGDIVEERFSYGKTSLSHRFIM</sequence>
<dbReference type="AlphaFoldDB" id="A0A1Q5TF18"/>
<evidence type="ECO:0000313" key="2">
    <source>
        <dbReference type="EMBL" id="OKO98791.1"/>
    </source>
</evidence>
<dbReference type="GO" id="GO:0003677">
    <property type="term" value="F:DNA binding"/>
    <property type="evidence" value="ECO:0007669"/>
    <property type="project" value="InterPro"/>
</dbReference>
<dbReference type="InterPro" id="IPR010982">
    <property type="entry name" value="Lambda_DNA-bd_dom_sf"/>
</dbReference>
<dbReference type="Proteomes" id="UP000186268">
    <property type="component" value="Unassembled WGS sequence"/>
</dbReference>
<dbReference type="SUPFAM" id="SSF47413">
    <property type="entry name" value="lambda repressor-like DNA-binding domains"/>
    <property type="match status" value="1"/>
</dbReference>
<dbReference type="Pfam" id="PF13443">
    <property type="entry name" value="HTH_26"/>
    <property type="match status" value="1"/>
</dbReference>
<evidence type="ECO:0000259" key="1">
    <source>
        <dbReference type="PROSITE" id="PS50943"/>
    </source>
</evidence>
<dbReference type="SMART" id="SM00530">
    <property type="entry name" value="HTH_XRE"/>
    <property type="match status" value="1"/>
</dbReference>
<keyword evidence="3" id="KW-1185">Reference proteome</keyword>
<dbReference type="OrthoDB" id="5862269at2"/>
<feature type="domain" description="HTH cro/C1-type" evidence="1">
    <location>
        <begin position="14"/>
        <end position="69"/>
    </location>
</feature>
<proteinExistence type="predicted"/>
<comment type="caution">
    <text evidence="2">The sequence shown here is derived from an EMBL/GenBank/DDBJ whole genome shotgun (WGS) entry which is preliminary data.</text>
</comment>
<dbReference type="STRING" id="1873482.Xedl_03800"/>
<protein>
    <submittedName>
        <fullName evidence="2">Transcriptional regulator</fullName>
    </submittedName>
</protein>
<dbReference type="RefSeq" id="WP_074025285.1">
    <property type="nucleotide sequence ID" value="NZ_CAWNAG010000183.1"/>
</dbReference>
<dbReference type="Gene3D" id="1.10.260.40">
    <property type="entry name" value="lambda repressor-like DNA-binding domains"/>
    <property type="match status" value="1"/>
</dbReference>
<name>A0A1Q5TF18_9GAMM</name>
<accession>A0A1Q5TF18</accession>